<keyword evidence="5" id="KW-0276">Fatty acid metabolism</keyword>
<organism evidence="13">
    <name type="scientific">Pelagomonas calceolata</name>
    <dbReference type="NCBI Taxonomy" id="35677"/>
    <lineage>
        <taxon>Eukaryota</taxon>
        <taxon>Sar</taxon>
        <taxon>Stramenopiles</taxon>
        <taxon>Ochrophyta</taxon>
        <taxon>Pelagophyceae</taxon>
        <taxon>Pelagomonadales</taxon>
        <taxon>Pelagomonadaceae</taxon>
        <taxon>Pelagomonas</taxon>
    </lineage>
</organism>
<dbReference type="PROSITE" id="PS00737">
    <property type="entry name" value="THIOLASE_2"/>
    <property type="match status" value="1"/>
</dbReference>
<dbReference type="NCBIfam" id="TIGR01930">
    <property type="entry name" value="AcCoA-C-Actrans"/>
    <property type="match status" value="1"/>
</dbReference>
<keyword evidence="4 10" id="KW-0808">Transferase</keyword>
<evidence type="ECO:0000256" key="3">
    <source>
        <dbReference type="ARBA" id="ARBA00010982"/>
    </source>
</evidence>
<dbReference type="GO" id="GO:0010124">
    <property type="term" value="P:phenylacetate catabolic process"/>
    <property type="evidence" value="ECO:0007669"/>
    <property type="project" value="TreeGrafter"/>
</dbReference>
<keyword evidence="15" id="KW-1185">Reference proteome</keyword>
<dbReference type="InterPro" id="IPR020616">
    <property type="entry name" value="Thiolase_N"/>
</dbReference>
<accession>A0A7S3ZWV9</accession>
<evidence type="ECO:0000256" key="8">
    <source>
        <dbReference type="ARBA" id="ARBA00023140"/>
    </source>
</evidence>
<evidence type="ECO:0000259" key="12">
    <source>
        <dbReference type="Pfam" id="PF02803"/>
    </source>
</evidence>
<dbReference type="GO" id="GO:0003988">
    <property type="term" value="F:acetyl-CoA C-acyltransferase activity"/>
    <property type="evidence" value="ECO:0007669"/>
    <property type="project" value="TreeGrafter"/>
</dbReference>
<evidence type="ECO:0000256" key="9">
    <source>
        <dbReference type="ARBA" id="ARBA00023315"/>
    </source>
</evidence>
<evidence type="ECO:0000256" key="5">
    <source>
        <dbReference type="ARBA" id="ARBA00022832"/>
    </source>
</evidence>
<protein>
    <submittedName>
        <fullName evidence="13">Uncharacterized protein</fullName>
    </submittedName>
</protein>
<evidence type="ECO:0000256" key="10">
    <source>
        <dbReference type="RuleBase" id="RU003557"/>
    </source>
</evidence>
<comment type="similarity">
    <text evidence="3 10">Belongs to the thiolase-like superfamily. Thiolase family.</text>
</comment>
<evidence type="ECO:0000256" key="1">
    <source>
        <dbReference type="ARBA" id="ARBA00004275"/>
    </source>
</evidence>
<dbReference type="Proteomes" id="UP000789595">
    <property type="component" value="Unassembled WGS sequence"/>
</dbReference>
<comment type="subcellular location">
    <subcellularLocation>
        <location evidence="1">Peroxisome</location>
    </subcellularLocation>
</comment>
<dbReference type="EMBL" id="CAKKNE010000001">
    <property type="protein sequence ID" value="CAH0366506.1"/>
    <property type="molecule type" value="Genomic_DNA"/>
</dbReference>
<feature type="domain" description="Thiolase N-terminal" evidence="11">
    <location>
        <begin position="6"/>
        <end position="266"/>
    </location>
</feature>
<evidence type="ECO:0000313" key="15">
    <source>
        <dbReference type="Proteomes" id="UP000789595"/>
    </source>
</evidence>
<dbReference type="PANTHER" id="PTHR43853">
    <property type="entry name" value="3-KETOACYL-COA THIOLASE, PEROXISOMAL"/>
    <property type="match status" value="1"/>
</dbReference>
<dbReference type="SUPFAM" id="SSF53901">
    <property type="entry name" value="Thiolase-like"/>
    <property type="match status" value="2"/>
</dbReference>
<dbReference type="OrthoDB" id="5404651at2759"/>
<dbReference type="PANTHER" id="PTHR43853:SF8">
    <property type="entry name" value="3-KETOACYL-COA THIOLASE, PEROXISOMAL"/>
    <property type="match status" value="1"/>
</dbReference>
<feature type="domain" description="Thiolase C-terminal" evidence="12">
    <location>
        <begin position="276"/>
        <end position="380"/>
    </location>
</feature>
<dbReference type="PROSITE" id="PS00098">
    <property type="entry name" value="THIOLASE_1"/>
    <property type="match status" value="1"/>
</dbReference>
<evidence type="ECO:0000259" key="11">
    <source>
        <dbReference type="Pfam" id="PF00108"/>
    </source>
</evidence>
<dbReference type="Gene3D" id="3.40.47.10">
    <property type="match status" value="1"/>
</dbReference>
<evidence type="ECO:0000313" key="13">
    <source>
        <dbReference type="EMBL" id="CAE0696619.1"/>
    </source>
</evidence>
<proteinExistence type="inferred from homology"/>
<evidence type="ECO:0000256" key="7">
    <source>
        <dbReference type="ARBA" id="ARBA00023098"/>
    </source>
</evidence>
<keyword evidence="6" id="KW-0809">Transit peptide</keyword>
<dbReference type="InterPro" id="IPR050215">
    <property type="entry name" value="Thiolase-like_sf_Thiolase"/>
</dbReference>
<dbReference type="InterPro" id="IPR020617">
    <property type="entry name" value="Thiolase_C"/>
</dbReference>
<dbReference type="InterPro" id="IPR020613">
    <property type="entry name" value="Thiolase_CS"/>
</dbReference>
<dbReference type="GO" id="GO:0005777">
    <property type="term" value="C:peroxisome"/>
    <property type="evidence" value="ECO:0007669"/>
    <property type="project" value="UniProtKB-SubCell"/>
</dbReference>
<gene>
    <name evidence="13" type="ORF">PCAL00307_LOCUS12055</name>
    <name evidence="14" type="ORF">PECAL_1P30020</name>
</gene>
<keyword evidence="7" id="KW-0443">Lipid metabolism</keyword>
<keyword evidence="8" id="KW-0576">Peroxisome</keyword>
<dbReference type="Pfam" id="PF02803">
    <property type="entry name" value="Thiolase_C"/>
    <property type="match status" value="1"/>
</dbReference>
<dbReference type="InterPro" id="IPR016039">
    <property type="entry name" value="Thiolase-like"/>
</dbReference>
<evidence type="ECO:0000256" key="6">
    <source>
        <dbReference type="ARBA" id="ARBA00022946"/>
    </source>
</evidence>
<dbReference type="EMBL" id="HBIW01014035">
    <property type="protein sequence ID" value="CAE0696619.1"/>
    <property type="molecule type" value="Transcribed_RNA"/>
</dbReference>
<dbReference type="InterPro" id="IPR020615">
    <property type="entry name" value="Thiolase_acyl_enz_int_AS"/>
</dbReference>
<name>A0A7S3ZWV9_9STRA</name>
<dbReference type="AlphaFoldDB" id="A0A7S3ZWV9"/>
<evidence type="ECO:0000256" key="2">
    <source>
        <dbReference type="ARBA" id="ARBA00005189"/>
    </source>
</evidence>
<evidence type="ECO:0000313" key="14">
    <source>
        <dbReference type="EMBL" id="CAH0366506.1"/>
    </source>
</evidence>
<sequence>MAARTVVIASTARTGLAKSFRGGFNKTHGAAMLGHAIEHAVQRAKIEPGEVDDVIAGCGFGEGATGMNIGRNAALWAGLPASTSGATINRFCASGLQAVASAAGHVASGFADVAIGAGVESISMVQPVVAKTTVPEKRLLKTFPALWMPMIETADILAKRYDVSREDCDAYALECQKRTAHAQSSGYYEHEIVPMDTIMTVKDKEKGTSEDIKYTVSKDECNRPSTTLESLQGLQPVRHEDDPHATVTAGNASQLSDGAAACVVMDGDLASKRGVSPLGIFKGYAVAGCAPDEMGIGPVHAVPKLLSRSGLTVDDIDLWEINEAFACVPLYAMRELGIDPQKANVNGGSIAIGHPFGMTGARQVGHILLEGQRRKAKHVVVLFQCPYFSHESPMTQPTLDGRIINPFLTRPMSKDV</sequence>
<dbReference type="FunFam" id="3.40.47.10:FF:000010">
    <property type="entry name" value="Acetyl-CoA acetyltransferase (Thiolase)"/>
    <property type="match status" value="1"/>
</dbReference>
<keyword evidence="9 10" id="KW-0012">Acyltransferase</keyword>
<evidence type="ECO:0000256" key="4">
    <source>
        <dbReference type="ARBA" id="ARBA00022679"/>
    </source>
</evidence>
<reference evidence="14" key="2">
    <citation type="submission" date="2021-11" db="EMBL/GenBank/DDBJ databases">
        <authorList>
            <consortium name="Genoscope - CEA"/>
            <person name="William W."/>
        </authorList>
    </citation>
    <scope>NUCLEOTIDE SEQUENCE</scope>
</reference>
<dbReference type="Pfam" id="PF00108">
    <property type="entry name" value="Thiolase_N"/>
    <property type="match status" value="1"/>
</dbReference>
<comment type="pathway">
    <text evidence="2">Lipid metabolism.</text>
</comment>
<dbReference type="GO" id="GO:0006635">
    <property type="term" value="P:fatty acid beta-oxidation"/>
    <property type="evidence" value="ECO:0007669"/>
    <property type="project" value="TreeGrafter"/>
</dbReference>
<dbReference type="PIRSF" id="PIRSF000429">
    <property type="entry name" value="Ac-CoA_Ac_transf"/>
    <property type="match status" value="1"/>
</dbReference>
<dbReference type="CDD" id="cd00751">
    <property type="entry name" value="thiolase"/>
    <property type="match status" value="1"/>
</dbReference>
<reference evidence="13" key="1">
    <citation type="submission" date="2021-01" db="EMBL/GenBank/DDBJ databases">
        <authorList>
            <person name="Corre E."/>
            <person name="Pelletier E."/>
            <person name="Niang G."/>
            <person name="Scheremetjew M."/>
            <person name="Finn R."/>
            <person name="Kale V."/>
            <person name="Holt S."/>
            <person name="Cochrane G."/>
            <person name="Meng A."/>
            <person name="Brown T."/>
            <person name="Cohen L."/>
        </authorList>
    </citation>
    <scope>NUCLEOTIDE SEQUENCE</scope>
    <source>
        <strain evidence="13">CCMP1756</strain>
    </source>
</reference>
<dbReference type="InterPro" id="IPR002155">
    <property type="entry name" value="Thiolase"/>
</dbReference>